<feature type="region of interest" description="Disordered" evidence="1">
    <location>
        <begin position="1"/>
        <end position="52"/>
    </location>
</feature>
<keyword evidence="3" id="KW-1185">Reference proteome</keyword>
<reference evidence="2" key="1">
    <citation type="journal article" date="2014" name="Int. J. Syst. Evol. Microbiol.">
        <title>Complete genome sequence of Corynebacterium casei LMG S-19264T (=DSM 44701T), isolated from a smear-ripened cheese.</title>
        <authorList>
            <consortium name="US DOE Joint Genome Institute (JGI-PGF)"/>
            <person name="Walter F."/>
            <person name="Albersmeier A."/>
            <person name="Kalinowski J."/>
            <person name="Ruckert C."/>
        </authorList>
    </citation>
    <scope>NUCLEOTIDE SEQUENCE</scope>
    <source>
        <strain evidence="2">CGMCC 1.12187</strain>
    </source>
</reference>
<reference evidence="2" key="2">
    <citation type="submission" date="2020-09" db="EMBL/GenBank/DDBJ databases">
        <authorList>
            <person name="Sun Q."/>
            <person name="Zhou Y."/>
        </authorList>
    </citation>
    <scope>NUCLEOTIDE SEQUENCE</scope>
    <source>
        <strain evidence="2">CGMCC 1.12187</strain>
    </source>
</reference>
<gene>
    <name evidence="2" type="ORF">GCM10011374_40000</name>
</gene>
<name>A0A917H9N7_9MICC</name>
<dbReference type="EMBL" id="BMEQ01000044">
    <property type="protein sequence ID" value="GGG71312.1"/>
    <property type="molecule type" value="Genomic_DNA"/>
</dbReference>
<protein>
    <submittedName>
        <fullName evidence="2">Uncharacterized protein</fullName>
    </submittedName>
</protein>
<organism evidence="2 3">
    <name type="scientific">Kocuria dechangensis</name>
    <dbReference type="NCBI Taxonomy" id="1176249"/>
    <lineage>
        <taxon>Bacteria</taxon>
        <taxon>Bacillati</taxon>
        <taxon>Actinomycetota</taxon>
        <taxon>Actinomycetes</taxon>
        <taxon>Micrococcales</taxon>
        <taxon>Micrococcaceae</taxon>
        <taxon>Kocuria</taxon>
    </lineage>
</organism>
<evidence type="ECO:0000313" key="3">
    <source>
        <dbReference type="Proteomes" id="UP000638848"/>
    </source>
</evidence>
<accession>A0A917H9N7</accession>
<feature type="compositionally biased region" description="Basic and acidic residues" evidence="1">
    <location>
        <begin position="43"/>
        <end position="52"/>
    </location>
</feature>
<evidence type="ECO:0000313" key="2">
    <source>
        <dbReference type="EMBL" id="GGG71312.1"/>
    </source>
</evidence>
<dbReference type="Proteomes" id="UP000638848">
    <property type="component" value="Unassembled WGS sequence"/>
</dbReference>
<sequence length="52" mass="5747">MSGPEVRLLGEAPLGVVRDGRQRRNTSGQPAQHRRRLGPVGPWHDRPGLEVP</sequence>
<evidence type="ECO:0000256" key="1">
    <source>
        <dbReference type="SAM" id="MobiDB-lite"/>
    </source>
</evidence>
<comment type="caution">
    <text evidence="2">The sequence shown here is derived from an EMBL/GenBank/DDBJ whole genome shotgun (WGS) entry which is preliminary data.</text>
</comment>
<dbReference type="AlphaFoldDB" id="A0A917H9N7"/>
<proteinExistence type="predicted"/>